<accession>A0ABW4MYV4</accession>
<evidence type="ECO:0000313" key="2">
    <source>
        <dbReference type="EMBL" id="MFD1782816.1"/>
    </source>
</evidence>
<evidence type="ECO:0000313" key="3">
    <source>
        <dbReference type="Proteomes" id="UP001597237"/>
    </source>
</evidence>
<dbReference type="Proteomes" id="UP001597237">
    <property type="component" value="Unassembled WGS sequence"/>
</dbReference>
<sequence length="101" mass="9922">MKKLIAIGGGVLFSVALAGAASAGVFEEKMGSCLAKHANVRDSAAVVLECTAEGGKLSGCTVVSNSAGGKGFDKAALCVAEVLPIGSKTGVVKVPVRFPGS</sequence>
<gene>
    <name evidence="2" type="ORF">ACFSC0_05380</name>
</gene>
<dbReference type="EMBL" id="JBHUEY010000001">
    <property type="protein sequence ID" value="MFD1782816.1"/>
    <property type="molecule type" value="Genomic_DNA"/>
</dbReference>
<evidence type="ECO:0000256" key="1">
    <source>
        <dbReference type="SAM" id="SignalP"/>
    </source>
</evidence>
<dbReference type="RefSeq" id="WP_377282720.1">
    <property type="nucleotide sequence ID" value="NZ_JBHRSI010000007.1"/>
</dbReference>
<evidence type="ECO:0008006" key="4">
    <source>
        <dbReference type="Google" id="ProtNLM"/>
    </source>
</evidence>
<reference evidence="3" key="1">
    <citation type="journal article" date="2019" name="Int. J. Syst. Evol. Microbiol.">
        <title>The Global Catalogue of Microorganisms (GCM) 10K type strain sequencing project: providing services to taxonomists for standard genome sequencing and annotation.</title>
        <authorList>
            <consortium name="The Broad Institute Genomics Platform"/>
            <consortium name="The Broad Institute Genome Sequencing Center for Infectious Disease"/>
            <person name="Wu L."/>
            <person name="Ma J."/>
        </authorList>
    </citation>
    <scope>NUCLEOTIDE SEQUENCE [LARGE SCALE GENOMIC DNA]</scope>
    <source>
        <strain evidence="3">DFY28</strain>
    </source>
</reference>
<feature type="chain" id="PRO_5045222122" description="TonB C-terminal domain-containing protein" evidence="1">
    <location>
        <begin position="24"/>
        <end position="101"/>
    </location>
</feature>
<feature type="signal peptide" evidence="1">
    <location>
        <begin position="1"/>
        <end position="23"/>
    </location>
</feature>
<proteinExistence type="predicted"/>
<keyword evidence="1" id="KW-0732">Signal</keyword>
<name>A0ABW4MYV4_9CAUL</name>
<comment type="caution">
    <text evidence="2">The sequence shown here is derived from an EMBL/GenBank/DDBJ whole genome shotgun (WGS) entry which is preliminary data.</text>
</comment>
<keyword evidence="3" id="KW-1185">Reference proteome</keyword>
<protein>
    <recommendedName>
        <fullName evidence="4">TonB C-terminal domain-containing protein</fullName>
    </recommendedName>
</protein>
<organism evidence="2 3">
    <name type="scientific">Phenylobacterium terrae</name>
    <dbReference type="NCBI Taxonomy" id="2665495"/>
    <lineage>
        <taxon>Bacteria</taxon>
        <taxon>Pseudomonadati</taxon>
        <taxon>Pseudomonadota</taxon>
        <taxon>Alphaproteobacteria</taxon>
        <taxon>Caulobacterales</taxon>
        <taxon>Caulobacteraceae</taxon>
        <taxon>Phenylobacterium</taxon>
    </lineage>
</organism>